<organism evidence="1 2">
    <name type="scientific">Pisolithus microcarpus 441</name>
    <dbReference type="NCBI Taxonomy" id="765257"/>
    <lineage>
        <taxon>Eukaryota</taxon>
        <taxon>Fungi</taxon>
        <taxon>Dikarya</taxon>
        <taxon>Basidiomycota</taxon>
        <taxon>Agaricomycotina</taxon>
        <taxon>Agaricomycetes</taxon>
        <taxon>Agaricomycetidae</taxon>
        <taxon>Boletales</taxon>
        <taxon>Sclerodermatineae</taxon>
        <taxon>Pisolithaceae</taxon>
        <taxon>Pisolithus</taxon>
    </lineage>
</organism>
<dbReference type="EMBL" id="KN834008">
    <property type="protein sequence ID" value="KIK13244.1"/>
    <property type="molecule type" value="Genomic_DNA"/>
</dbReference>
<dbReference type="OrthoDB" id="2680265at2759"/>
<dbReference type="InterPro" id="IPR046521">
    <property type="entry name" value="DUF6698"/>
</dbReference>
<sequence>LNRGADSARSDDAASLKPAVVHWLMSVESVEPALKPEEKDGRGFDHESTGYLLCPVDYDWYDAGHHVAIHDCHPEFLVTAYSWPTFLYQNGEFDLDNPTNGLFKGKLLVKAFKQIFTSPMSALKMDDKPPSRKHQRCDEWSTRTHVASLIGMKSVCPRAIAYVAVQLRFTLSSCSAWQIVDGEFNYEDFYNNIVNFFKDTETPDDRDFIRELLLWWNQ</sequence>
<dbReference type="Proteomes" id="UP000054018">
    <property type="component" value="Unassembled WGS sequence"/>
</dbReference>
<dbReference type="AlphaFoldDB" id="A0A0C9YH78"/>
<dbReference type="HOGENOM" id="CLU_035918_5_0_1"/>
<dbReference type="Pfam" id="PF20414">
    <property type="entry name" value="DUF6698"/>
    <property type="match status" value="1"/>
</dbReference>
<protein>
    <submittedName>
        <fullName evidence="1">Uncharacterized protein</fullName>
    </submittedName>
</protein>
<dbReference type="STRING" id="765257.A0A0C9YH78"/>
<feature type="non-terminal residue" evidence="1">
    <location>
        <position position="218"/>
    </location>
</feature>
<proteinExistence type="predicted"/>
<evidence type="ECO:0000313" key="1">
    <source>
        <dbReference type="EMBL" id="KIK13244.1"/>
    </source>
</evidence>
<name>A0A0C9YH78_9AGAM</name>
<reference evidence="1 2" key="1">
    <citation type="submission" date="2014-04" db="EMBL/GenBank/DDBJ databases">
        <authorList>
            <consortium name="DOE Joint Genome Institute"/>
            <person name="Kuo A."/>
            <person name="Kohler A."/>
            <person name="Costa M.D."/>
            <person name="Nagy L.G."/>
            <person name="Floudas D."/>
            <person name="Copeland A."/>
            <person name="Barry K.W."/>
            <person name="Cichocki N."/>
            <person name="Veneault-Fourrey C."/>
            <person name="LaButti K."/>
            <person name="Lindquist E.A."/>
            <person name="Lipzen A."/>
            <person name="Lundell T."/>
            <person name="Morin E."/>
            <person name="Murat C."/>
            <person name="Sun H."/>
            <person name="Tunlid A."/>
            <person name="Henrissat B."/>
            <person name="Grigoriev I.V."/>
            <person name="Hibbett D.S."/>
            <person name="Martin F."/>
            <person name="Nordberg H.P."/>
            <person name="Cantor M.N."/>
            <person name="Hua S.X."/>
        </authorList>
    </citation>
    <scope>NUCLEOTIDE SEQUENCE [LARGE SCALE GENOMIC DNA]</scope>
    <source>
        <strain evidence="1 2">441</strain>
    </source>
</reference>
<gene>
    <name evidence="1" type="ORF">PISMIDRAFT_119196</name>
</gene>
<reference evidence="2" key="2">
    <citation type="submission" date="2015-01" db="EMBL/GenBank/DDBJ databases">
        <title>Evolutionary Origins and Diversification of the Mycorrhizal Mutualists.</title>
        <authorList>
            <consortium name="DOE Joint Genome Institute"/>
            <consortium name="Mycorrhizal Genomics Consortium"/>
            <person name="Kohler A."/>
            <person name="Kuo A."/>
            <person name="Nagy L.G."/>
            <person name="Floudas D."/>
            <person name="Copeland A."/>
            <person name="Barry K.W."/>
            <person name="Cichocki N."/>
            <person name="Veneault-Fourrey C."/>
            <person name="LaButti K."/>
            <person name="Lindquist E.A."/>
            <person name="Lipzen A."/>
            <person name="Lundell T."/>
            <person name="Morin E."/>
            <person name="Murat C."/>
            <person name="Riley R."/>
            <person name="Ohm R."/>
            <person name="Sun H."/>
            <person name="Tunlid A."/>
            <person name="Henrissat B."/>
            <person name="Grigoriev I.V."/>
            <person name="Hibbett D.S."/>
            <person name="Martin F."/>
        </authorList>
    </citation>
    <scope>NUCLEOTIDE SEQUENCE [LARGE SCALE GENOMIC DNA]</scope>
    <source>
        <strain evidence="2">441</strain>
    </source>
</reference>
<accession>A0A0C9YH78</accession>
<keyword evidence="2" id="KW-1185">Reference proteome</keyword>
<evidence type="ECO:0000313" key="2">
    <source>
        <dbReference type="Proteomes" id="UP000054018"/>
    </source>
</evidence>